<accession>A0A172QRF5</accession>
<dbReference type="OrthoDB" id="4406178at2"/>
<dbReference type="Proteomes" id="UP000076929">
    <property type="component" value="Chromosome"/>
</dbReference>
<name>A0A172QRF5_9CORY</name>
<reference evidence="1 2" key="1">
    <citation type="submission" date="2016-05" db="EMBL/GenBank/DDBJ databases">
        <title>Complete genome sequence of Corynebacterium crudilactis, a new Corynebacterium species isolated from raw cow's milk.</title>
        <authorList>
            <person name="Christian R."/>
            <person name="Zimmermann J."/>
            <person name="Lipski A."/>
            <person name="Kalinowski J."/>
        </authorList>
    </citation>
    <scope>NUCLEOTIDE SEQUENCE [LARGE SCALE GENOMIC DNA]</scope>
    <source>
        <strain evidence="1 2">JZ16</strain>
    </source>
</reference>
<proteinExistence type="predicted"/>
<organism evidence="1 2">
    <name type="scientific">Corynebacterium crudilactis</name>
    <dbReference type="NCBI Taxonomy" id="1652495"/>
    <lineage>
        <taxon>Bacteria</taxon>
        <taxon>Bacillati</taxon>
        <taxon>Actinomycetota</taxon>
        <taxon>Actinomycetes</taxon>
        <taxon>Mycobacteriales</taxon>
        <taxon>Corynebacteriaceae</taxon>
        <taxon>Corynebacterium</taxon>
    </lineage>
</organism>
<protein>
    <submittedName>
        <fullName evidence="1">Uncharacterized protein</fullName>
    </submittedName>
</protein>
<evidence type="ECO:0000313" key="2">
    <source>
        <dbReference type="Proteomes" id="UP000076929"/>
    </source>
</evidence>
<gene>
    <name evidence="1" type="ORF">ccrud_02970</name>
</gene>
<evidence type="ECO:0000313" key="1">
    <source>
        <dbReference type="EMBL" id="ANE03275.1"/>
    </source>
</evidence>
<sequence length="157" mass="18324">MNDQPVDDLDFEKVVFRMSQYLEDLIPSENSFGYGDMYDKTYWPTLTTTAAWLQEDLILIVFRVEVREKSTFMAYFSQIFPRYNPASIEFGAVELMYAGSIAGDHFISKIDLDAPHTIHWGSTFHDVRTPNNLEELLDYSKEISMWLHPDINAWLQP</sequence>
<dbReference type="RefSeq" id="WP_066564644.1">
    <property type="nucleotide sequence ID" value="NZ_CP015622.1"/>
</dbReference>
<dbReference type="AlphaFoldDB" id="A0A172QRF5"/>
<dbReference type="KEGG" id="ccjz:ccrud_02970"/>
<dbReference type="EMBL" id="CP015622">
    <property type="protein sequence ID" value="ANE03275.1"/>
    <property type="molecule type" value="Genomic_DNA"/>
</dbReference>
<keyword evidence="2" id="KW-1185">Reference proteome</keyword>